<protein>
    <submittedName>
        <fullName evidence="2">Uncharacterized protein</fullName>
    </submittedName>
</protein>
<dbReference type="InterPro" id="IPR045219">
    <property type="entry name" value="PKAT"/>
</dbReference>
<dbReference type="EMBL" id="JAJSOF020000009">
    <property type="protein sequence ID" value="KAJ4446185.1"/>
    <property type="molecule type" value="Genomic_DNA"/>
</dbReference>
<reference evidence="2 3" key="1">
    <citation type="journal article" date="2022" name="Allergy">
        <title>Genome assembly and annotation of Periplaneta americana reveal a comprehensive cockroach allergen profile.</title>
        <authorList>
            <person name="Wang L."/>
            <person name="Xiong Q."/>
            <person name="Saelim N."/>
            <person name="Wang L."/>
            <person name="Nong W."/>
            <person name="Wan A.T."/>
            <person name="Shi M."/>
            <person name="Liu X."/>
            <person name="Cao Q."/>
            <person name="Hui J.H.L."/>
            <person name="Sookrung N."/>
            <person name="Leung T.F."/>
            <person name="Tungtrongchitr A."/>
            <person name="Tsui S.K.W."/>
        </authorList>
    </citation>
    <scope>NUCLEOTIDE SEQUENCE [LARGE SCALE GENOMIC DNA]</scope>
    <source>
        <strain evidence="2">PWHHKU_190912</strain>
    </source>
</reference>
<name>A0ABQ8TI01_PERAM</name>
<keyword evidence="3" id="KW-1185">Reference proteome</keyword>
<feature type="compositionally biased region" description="Low complexity" evidence="1">
    <location>
        <begin position="401"/>
        <end position="421"/>
    </location>
</feature>
<accession>A0ABQ8TI01</accession>
<evidence type="ECO:0000313" key="3">
    <source>
        <dbReference type="Proteomes" id="UP001148838"/>
    </source>
</evidence>
<gene>
    <name evidence="2" type="ORF">ANN_12878</name>
</gene>
<organism evidence="2 3">
    <name type="scientific">Periplaneta americana</name>
    <name type="common">American cockroach</name>
    <name type="synonym">Blatta americana</name>
    <dbReference type="NCBI Taxonomy" id="6978"/>
    <lineage>
        <taxon>Eukaryota</taxon>
        <taxon>Metazoa</taxon>
        <taxon>Ecdysozoa</taxon>
        <taxon>Arthropoda</taxon>
        <taxon>Hexapoda</taxon>
        <taxon>Insecta</taxon>
        <taxon>Pterygota</taxon>
        <taxon>Neoptera</taxon>
        <taxon>Polyneoptera</taxon>
        <taxon>Dictyoptera</taxon>
        <taxon>Blattodea</taxon>
        <taxon>Blattoidea</taxon>
        <taxon>Blattidae</taxon>
        <taxon>Blattinae</taxon>
        <taxon>Periplaneta</taxon>
    </lineage>
</organism>
<feature type="non-terminal residue" evidence="2">
    <location>
        <position position="1"/>
    </location>
</feature>
<proteinExistence type="predicted"/>
<dbReference type="PANTHER" id="PTHR11861">
    <property type="entry name" value="MELANOCYTE PROTEIN PMEL 17-RELATED"/>
    <property type="match status" value="1"/>
</dbReference>
<dbReference type="Proteomes" id="UP001148838">
    <property type="component" value="Unassembled WGS sequence"/>
</dbReference>
<feature type="region of interest" description="Disordered" evidence="1">
    <location>
        <begin position="401"/>
        <end position="459"/>
    </location>
</feature>
<comment type="caution">
    <text evidence="2">The sequence shown here is derived from an EMBL/GenBank/DDBJ whole genome shotgun (WGS) entry which is preliminary data.</text>
</comment>
<evidence type="ECO:0000313" key="2">
    <source>
        <dbReference type="EMBL" id="KAJ4446185.1"/>
    </source>
</evidence>
<dbReference type="PANTHER" id="PTHR11861:SF8">
    <property type="entry name" value="PKD DOMAIN-CONTAINING PROTEIN"/>
    <property type="match status" value="1"/>
</dbReference>
<evidence type="ECO:0000256" key="1">
    <source>
        <dbReference type="SAM" id="MobiDB-lite"/>
    </source>
</evidence>
<sequence>VNGYESLFPLFSGESYFVTLSHNGPVVLGANITFKAELFSSYGTSPTGTFRFRWRDNALPPHYSELGLQVDWVDMADVVPESAYRWHLSVGAAHIQRSCRGFNKQTAGDRSEGEQTVAYWNVSYPSSEYPPGQYEAEVIVDKSTIFFWPISSQRINFNITEYTPGNKWIFSKEGLSSSEWRDAIKINANVAPVRSLHGRSLDGFRCRYCKIETLAHVLGSCQHGELLRNSRHQNIRKLIGQALRNKSFEVHEEVHCVASEGGGIRRADIVALDKTNSKGFILDPTVRFEMSQTQPSKVNKENNKFMSLLFSLLNGKMSLTQSGRVRENEFVSSKAQVTHRVDLIGPDFDFLTQKATSILTYWFVDCVYYGVSPGYVFNFNYTQPGKIHIVEALLVASFEPPTTTTTSTTTSTTTTTTTTTTPIPPTTVAPNATTGTTSKTTTTTTTTSTTTSAPTTTAAPKNMSFQINSNEISDAMRMFPVQNSTIIPTLASALNMSNVTLNNSTFFMPYICLNSSTIPADPNKTYGYFHRKLVVKAPISNVTITGTNWLKHGDMLDLKVSCNGSADIGYCIRFFTGSYNVTGNETCPTLISTDCQFSVIHYFREPSMYTLLIIIRNDVSKVVNKVGINVYEGKCVMYLSLIVAPDRSDLVPVAWQQWSEMEALIPSPAACEVRSVIKFFNAQSIAPVEIHRQLCQVYGANIMSKQMMRRCCRQFSEGRQSVHDEERSGQPSLINDDRVELVRQCIMENRRFTITELSSHFPQISRSLLHEIVTKHLLFKKVCVRWVPKNLTPEHKMGRLGAALTFLQRYHDDSAETSSSTGSSRAMILGFCTSPRKPSRSQCIGGIVDLRSGRNSNRHCRYGK</sequence>
<feature type="compositionally biased region" description="Low complexity" evidence="1">
    <location>
        <begin position="428"/>
        <end position="459"/>
    </location>
</feature>